<name>A0ABQ8U7E5_9EUKA</name>
<feature type="compositionally biased region" description="Basic and acidic residues" evidence="1">
    <location>
        <begin position="201"/>
        <end position="219"/>
    </location>
</feature>
<feature type="region of interest" description="Disordered" evidence="1">
    <location>
        <begin position="201"/>
        <end position="226"/>
    </location>
</feature>
<dbReference type="Proteomes" id="UP001141327">
    <property type="component" value="Unassembled WGS sequence"/>
</dbReference>
<evidence type="ECO:0000313" key="2">
    <source>
        <dbReference type="EMBL" id="KAJ4453259.1"/>
    </source>
</evidence>
<comment type="caution">
    <text evidence="2">The sequence shown here is derived from an EMBL/GenBank/DDBJ whole genome shotgun (WGS) entry which is preliminary data.</text>
</comment>
<proteinExistence type="predicted"/>
<protein>
    <submittedName>
        <fullName evidence="2">Uncharacterized protein</fullName>
    </submittedName>
</protein>
<organism evidence="2 3">
    <name type="scientific">Paratrimastix pyriformis</name>
    <dbReference type="NCBI Taxonomy" id="342808"/>
    <lineage>
        <taxon>Eukaryota</taxon>
        <taxon>Metamonada</taxon>
        <taxon>Preaxostyla</taxon>
        <taxon>Paratrimastigidae</taxon>
        <taxon>Paratrimastix</taxon>
    </lineage>
</organism>
<evidence type="ECO:0000256" key="1">
    <source>
        <dbReference type="SAM" id="MobiDB-lite"/>
    </source>
</evidence>
<reference evidence="2" key="1">
    <citation type="journal article" date="2022" name="bioRxiv">
        <title>Genomics of Preaxostyla Flagellates Illuminates Evolutionary Transitions and the Path Towards Mitochondrial Loss.</title>
        <authorList>
            <person name="Novak L.V.F."/>
            <person name="Treitli S.C."/>
            <person name="Pyrih J."/>
            <person name="Halakuc P."/>
            <person name="Pipaliya S.V."/>
            <person name="Vacek V."/>
            <person name="Brzon O."/>
            <person name="Soukal P."/>
            <person name="Eme L."/>
            <person name="Dacks J.B."/>
            <person name="Karnkowska A."/>
            <person name="Elias M."/>
            <person name="Hampl V."/>
        </authorList>
    </citation>
    <scope>NUCLEOTIDE SEQUENCE</scope>
    <source>
        <strain evidence="2">RCP-MX</strain>
    </source>
</reference>
<keyword evidence="3" id="KW-1185">Reference proteome</keyword>
<dbReference type="EMBL" id="JAPMOS010000290">
    <property type="protein sequence ID" value="KAJ4453259.1"/>
    <property type="molecule type" value="Genomic_DNA"/>
</dbReference>
<accession>A0ABQ8U7E5</accession>
<sequence length="355" mass="39057">MRKWPKWHGAHAPTCAYLPQAVRFVPVTRLTHSSTETLEWLKPSGAVTFNPQRKSADNLVPVRPADLPCYARLDADAKQRAVGAPTSLCPSRSSWMRPANTTATKQVACKRLSFMGLPSLPKDQRHSPSANYMMGVTDKEDAMAFARRLVHVCARVNPFTLVLEGRQIKVQPVLFGWKGDGHALPMGIPLMATRSKKETKMLGEAAKETDQAKRPRLEPDLPEPVPEPARALDIFLTKEQTIPGVEIQPMKTNSEMRASATAAARDGEARQGVLPSAVDNPLLMAGFDHPPTLSKFQMGLFKKLMAQTKEELTPSSSPGWKQLGLMPAHGRATRTVDPIVWRTVALLMGRTMSAC</sequence>
<evidence type="ECO:0000313" key="3">
    <source>
        <dbReference type="Proteomes" id="UP001141327"/>
    </source>
</evidence>
<gene>
    <name evidence="2" type="ORF">PAPYR_12315</name>
</gene>